<sequence>MYNEYNDSYSYGGYNCRRSSQTSGTISTPLSYKNLKLPPFWDNFDPYNYEAWEQEVESLFYSNVMWQVSKVMEQHNHGLYPSMSKFMLTHGSLNSNRNRKLERHDTAGQRPGKSVSILEVQTGGPDKLGCLLRDCKNYIQKVRRLNIGARVVDCINRMFIRMHQKNSYFFHLIRVDDEGRNKNLARINLAKRWRF</sequence>
<name>A0ACC0CBW5_CATRO</name>
<proteinExistence type="predicted"/>
<dbReference type="Proteomes" id="UP001060085">
    <property type="component" value="Linkage Group LG01"/>
</dbReference>
<gene>
    <name evidence="1" type="ORF">M9H77_03608</name>
</gene>
<protein>
    <submittedName>
        <fullName evidence="1">Uncharacterized protein</fullName>
    </submittedName>
</protein>
<reference evidence="2" key="1">
    <citation type="journal article" date="2023" name="Nat. Plants">
        <title>Single-cell RNA sequencing provides a high-resolution roadmap for understanding the multicellular compartmentation of specialized metabolism.</title>
        <authorList>
            <person name="Sun S."/>
            <person name="Shen X."/>
            <person name="Li Y."/>
            <person name="Li Y."/>
            <person name="Wang S."/>
            <person name="Li R."/>
            <person name="Zhang H."/>
            <person name="Shen G."/>
            <person name="Guo B."/>
            <person name="Wei J."/>
            <person name="Xu J."/>
            <person name="St-Pierre B."/>
            <person name="Chen S."/>
            <person name="Sun C."/>
        </authorList>
    </citation>
    <scope>NUCLEOTIDE SEQUENCE [LARGE SCALE GENOMIC DNA]</scope>
</reference>
<evidence type="ECO:0000313" key="2">
    <source>
        <dbReference type="Proteomes" id="UP001060085"/>
    </source>
</evidence>
<evidence type="ECO:0000313" key="1">
    <source>
        <dbReference type="EMBL" id="KAI5682380.1"/>
    </source>
</evidence>
<organism evidence="1 2">
    <name type="scientific">Catharanthus roseus</name>
    <name type="common">Madagascar periwinkle</name>
    <name type="synonym">Vinca rosea</name>
    <dbReference type="NCBI Taxonomy" id="4058"/>
    <lineage>
        <taxon>Eukaryota</taxon>
        <taxon>Viridiplantae</taxon>
        <taxon>Streptophyta</taxon>
        <taxon>Embryophyta</taxon>
        <taxon>Tracheophyta</taxon>
        <taxon>Spermatophyta</taxon>
        <taxon>Magnoliopsida</taxon>
        <taxon>eudicotyledons</taxon>
        <taxon>Gunneridae</taxon>
        <taxon>Pentapetalae</taxon>
        <taxon>asterids</taxon>
        <taxon>lamiids</taxon>
        <taxon>Gentianales</taxon>
        <taxon>Apocynaceae</taxon>
        <taxon>Rauvolfioideae</taxon>
        <taxon>Vinceae</taxon>
        <taxon>Catharanthinae</taxon>
        <taxon>Catharanthus</taxon>
    </lineage>
</organism>
<keyword evidence="2" id="KW-1185">Reference proteome</keyword>
<accession>A0ACC0CBW5</accession>
<dbReference type="EMBL" id="CM044701">
    <property type="protein sequence ID" value="KAI5682380.1"/>
    <property type="molecule type" value="Genomic_DNA"/>
</dbReference>
<comment type="caution">
    <text evidence="1">The sequence shown here is derived from an EMBL/GenBank/DDBJ whole genome shotgun (WGS) entry which is preliminary data.</text>
</comment>